<dbReference type="EMBL" id="JARJLG010000313">
    <property type="protein sequence ID" value="KAJ7717831.1"/>
    <property type="molecule type" value="Genomic_DNA"/>
</dbReference>
<gene>
    <name evidence="4" type="ORF">DFH07DRAFT_860944</name>
</gene>
<accession>A0AAD7HCV9</accession>
<evidence type="ECO:0000256" key="1">
    <source>
        <dbReference type="PROSITE-ProRule" id="PRU00042"/>
    </source>
</evidence>
<feature type="compositionally biased region" description="Pro residues" evidence="2">
    <location>
        <begin position="158"/>
        <end position="170"/>
    </location>
</feature>
<dbReference type="GO" id="GO:0008270">
    <property type="term" value="F:zinc ion binding"/>
    <property type="evidence" value="ECO:0007669"/>
    <property type="project" value="UniProtKB-KW"/>
</dbReference>
<sequence>MLSSVDVSLQSQEDADMAQWFDFHKADEETVSLWPLDDEPLLWFDEADIKPPAELWDKDPTTFSLLWRQNSARPIRIAGPHITTNLFGRTAAEVFADFPTDFSDSPSPPSSPSLSPVSPVFPPAATGEENHGQPPTIDPLIDEVTEKLSERVHIDSPPQSPRPVSTPEPHIPNDDTAPPPLSPSTCNPSSVNSLLDTFSFSSSSSTLSVGTSSNTPSTYAVSPSPKPFSTSSRSSPALGLRSSPRRSSPPTVFGIPELGVEYRESPVGNSTRDFDVTIPPLNQIVLEEHPMDVARSRRGGSSPEAAEDLAMDGIDPRPREKAVKAARKRHPCPVPGCTELFTRPNDVLRHIKNAAIHKGTVQQAEALAAANSTLCKYCGEELSRADAARRHELKSSCGKRTIRRKSTYSMLPAF</sequence>
<protein>
    <recommendedName>
        <fullName evidence="3">C2H2-type domain-containing protein</fullName>
    </recommendedName>
</protein>
<evidence type="ECO:0000259" key="3">
    <source>
        <dbReference type="PROSITE" id="PS50157"/>
    </source>
</evidence>
<dbReference type="Proteomes" id="UP001215280">
    <property type="component" value="Unassembled WGS sequence"/>
</dbReference>
<keyword evidence="1" id="KW-0863">Zinc-finger</keyword>
<dbReference type="PROSITE" id="PS50157">
    <property type="entry name" value="ZINC_FINGER_C2H2_2"/>
    <property type="match status" value="1"/>
</dbReference>
<feature type="region of interest" description="Disordered" evidence="2">
    <location>
        <begin position="98"/>
        <end position="139"/>
    </location>
</feature>
<evidence type="ECO:0000256" key="2">
    <source>
        <dbReference type="SAM" id="MobiDB-lite"/>
    </source>
</evidence>
<feature type="compositionally biased region" description="Low complexity" evidence="2">
    <location>
        <begin position="227"/>
        <end position="250"/>
    </location>
</feature>
<comment type="caution">
    <text evidence="4">The sequence shown here is derived from an EMBL/GenBank/DDBJ whole genome shotgun (WGS) entry which is preliminary data.</text>
</comment>
<feature type="domain" description="C2H2-type" evidence="3">
    <location>
        <begin position="330"/>
        <end position="362"/>
    </location>
</feature>
<feature type="region of interest" description="Disordered" evidence="2">
    <location>
        <begin position="151"/>
        <end position="189"/>
    </location>
</feature>
<dbReference type="InterPro" id="IPR013087">
    <property type="entry name" value="Znf_C2H2_type"/>
</dbReference>
<keyword evidence="5" id="KW-1185">Reference proteome</keyword>
<dbReference type="AlphaFoldDB" id="A0AAD7HCV9"/>
<keyword evidence="1" id="KW-0862">Zinc</keyword>
<feature type="compositionally biased region" description="Low complexity" evidence="2">
    <location>
        <begin position="201"/>
        <end position="213"/>
    </location>
</feature>
<evidence type="ECO:0000313" key="4">
    <source>
        <dbReference type="EMBL" id="KAJ7717831.1"/>
    </source>
</evidence>
<proteinExistence type="predicted"/>
<feature type="region of interest" description="Disordered" evidence="2">
    <location>
        <begin position="201"/>
        <end position="254"/>
    </location>
</feature>
<reference evidence="4" key="1">
    <citation type="submission" date="2023-03" db="EMBL/GenBank/DDBJ databases">
        <title>Massive genome expansion in bonnet fungi (Mycena s.s.) driven by repeated elements and novel gene families across ecological guilds.</title>
        <authorList>
            <consortium name="Lawrence Berkeley National Laboratory"/>
            <person name="Harder C.B."/>
            <person name="Miyauchi S."/>
            <person name="Viragh M."/>
            <person name="Kuo A."/>
            <person name="Thoen E."/>
            <person name="Andreopoulos B."/>
            <person name="Lu D."/>
            <person name="Skrede I."/>
            <person name="Drula E."/>
            <person name="Henrissat B."/>
            <person name="Morin E."/>
            <person name="Kohler A."/>
            <person name="Barry K."/>
            <person name="LaButti K."/>
            <person name="Morin E."/>
            <person name="Salamov A."/>
            <person name="Lipzen A."/>
            <person name="Mereny Z."/>
            <person name="Hegedus B."/>
            <person name="Baldrian P."/>
            <person name="Stursova M."/>
            <person name="Weitz H."/>
            <person name="Taylor A."/>
            <person name="Grigoriev I.V."/>
            <person name="Nagy L.G."/>
            <person name="Martin F."/>
            <person name="Kauserud H."/>
        </authorList>
    </citation>
    <scope>NUCLEOTIDE SEQUENCE</scope>
    <source>
        <strain evidence="4">CBHHK188m</strain>
    </source>
</reference>
<name>A0AAD7HCV9_9AGAR</name>
<organism evidence="4 5">
    <name type="scientific">Mycena maculata</name>
    <dbReference type="NCBI Taxonomy" id="230809"/>
    <lineage>
        <taxon>Eukaryota</taxon>
        <taxon>Fungi</taxon>
        <taxon>Dikarya</taxon>
        <taxon>Basidiomycota</taxon>
        <taxon>Agaricomycotina</taxon>
        <taxon>Agaricomycetes</taxon>
        <taxon>Agaricomycetidae</taxon>
        <taxon>Agaricales</taxon>
        <taxon>Marasmiineae</taxon>
        <taxon>Mycenaceae</taxon>
        <taxon>Mycena</taxon>
    </lineage>
</organism>
<evidence type="ECO:0000313" key="5">
    <source>
        <dbReference type="Proteomes" id="UP001215280"/>
    </source>
</evidence>
<keyword evidence="1" id="KW-0479">Metal-binding</keyword>